<name>A0A1F6NXZ0_9BACT</name>
<dbReference type="EMBL" id="MFQZ01000002">
    <property type="protein sequence ID" value="OGH88514.1"/>
    <property type="molecule type" value="Genomic_DNA"/>
</dbReference>
<gene>
    <name evidence="1" type="ORF">A3J93_04600</name>
</gene>
<comment type="caution">
    <text evidence="1">The sequence shown here is derived from an EMBL/GenBank/DDBJ whole genome shotgun (WGS) entry which is preliminary data.</text>
</comment>
<dbReference type="STRING" id="1798704.A3J93_04600"/>
<accession>A0A1F6NXZ0</accession>
<evidence type="ECO:0000313" key="1">
    <source>
        <dbReference type="EMBL" id="OGH88514.1"/>
    </source>
</evidence>
<protein>
    <submittedName>
        <fullName evidence="1">Uncharacterized protein</fullName>
    </submittedName>
</protein>
<evidence type="ECO:0000313" key="2">
    <source>
        <dbReference type="Proteomes" id="UP000177907"/>
    </source>
</evidence>
<proteinExistence type="predicted"/>
<reference evidence="1 2" key="1">
    <citation type="journal article" date="2016" name="Nat. Commun.">
        <title>Thousands of microbial genomes shed light on interconnected biogeochemical processes in an aquifer system.</title>
        <authorList>
            <person name="Anantharaman K."/>
            <person name="Brown C.T."/>
            <person name="Hug L.A."/>
            <person name="Sharon I."/>
            <person name="Castelle C.J."/>
            <person name="Probst A.J."/>
            <person name="Thomas B.C."/>
            <person name="Singh A."/>
            <person name="Wilkins M.J."/>
            <person name="Karaoz U."/>
            <person name="Brodie E.L."/>
            <person name="Williams K.H."/>
            <person name="Hubbard S.S."/>
            <person name="Banfield J.F."/>
        </authorList>
    </citation>
    <scope>NUCLEOTIDE SEQUENCE [LARGE SCALE GENOMIC DNA]</scope>
</reference>
<dbReference type="AlphaFoldDB" id="A0A1F6NXZ0"/>
<organism evidence="1 2">
    <name type="scientific">Candidatus Magasanikbacteria bacterium RIFOXYC2_FULL_42_28</name>
    <dbReference type="NCBI Taxonomy" id="1798704"/>
    <lineage>
        <taxon>Bacteria</taxon>
        <taxon>Candidatus Magasanikiibacteriota</taxon>
    </lineage>
</organism>
<dbReference type="Proteomes" id="UP000177907">
    <property type="component" value="Unassembled WGS sequence"/>
</dbReference>
<sequence length="116" mass="13157">MDELPSQKQDTIGLMSILYRIGEVTTEDIESLQRIIMPRGLKIFEGLPENKKMVWTLLYKISEDELLRLAKLSTGTKHIGGMHDLGGDLTSLYWCTNEEKFKKALDILSPDKSDTA</sequence>